<dbReference type="InterPro" id="IPR037278">
    <property type="entry name" value="ARFGAP/RecO"/>
</dbReference>
<dbReference type="EMBL" id="FN647682">
    <property type="protein sequence ID" value="CBN76789.1"/>
    <property type="molecule type" value="Genomic_DNA"/>
</dbReference>
<dbReference type="InterPro" id="IPR038508">
    <property type="entry name" value="ArfGAP_dom_sf"/>
</dbReference>
<feature type="compositionally biased region" description="Basic and acidic residues" evidence="6">
    <location>
        <begin position="131"/>
        <end position="146"/>
    </location>
</feature>
<dbReference type="GO" id="GO:0005737">
    <property type="term" value="C:cytoplasm"/>
    <property type="evidence" value="ECO:0007669"/>
    <property type="project" value="TreeGrafter"/>
</dbReference>
<keyword evidence="9" id="KW-1185">Reference proteome</keyword>
<sequence length="390" mass="40173">MSEQALRKRLEALVKTGENRFCADCGKREPRWASVNLGLFICLDCSGIHRNLGVHISFVRSVNLDTWKPAQVKGMEEMGNERAKAHFEAEVPASYTVPREHATVREREKWIRDKYEHRRFVSRNPQPARQRKPEESTGSRSSRKDSGAASSKSPTGKTGSSSSSRGAGRTSSSTSTAPSPAASKATSSTTTRAVPRLQKAGTGAVKAASTAAAAAAAAPAAVPAPAVDLLDFSEPAPPQAPPKASPPPSRASSAPPPPPADQMFEFSDFQSAPSSSSGATVPSAAASVGSQQQPAAVQQPASQSGQQGQQEQPAAGAPGKASAASILSMFNSPAGGGVAGRSMAGPVGSSPVAGVMKTPELNQVSQMMSTLNVGGLAPMGSQQMGMPESC</sequence>
<dbReference type="AlphaFoldDB" id="D8LBT0"/>
<dbReference type="PANTHER" id="PTHR45705:SF1">
    <property type="entry name" value="FI20236P1"/>
    <property type="match status" value="1"/>
</dbReference>
<reference evidence="8 9" key="1">
    <citation type="journal article" date="2010" name="Nature">
        <title>The Ectocarpus genome and the independent evolution of multicellularity in brown algae.</title>
        <authorList>
            <person name="Cock J.M."/>
            <person name="Sterck L."/>
            <person name="Rouze P."/>
            <person name="Scornet D."/>
            <person name="Allen A.E."/>
            <person name="Amoutzias G."/>
            <person name="Anthouard V."/>
            <person name="Artiguenave F."/>
            <person name="Aury J.M."/>
            <person name="Badger J.H."/>
            <person name="Beszteri B."/>
            <person name="Billiau K."/>
            <person name="Bonnet E."/>
            <person name="Bothwell J.H."/>
            <person name="Bowler C."/>
            <person name="Boyen C."/>
            <person name="Brownlee C."/>
            <person name="Carrano C.J."/>
            <person name="Charrier B."/>
            <person name="Cho G.Y."/>
            <person name="Coelho S.M."/>
            <person name="Collen J."/>
            <person name="Corre E."/>
            <person name="Da Silva C."/>
            <person name="Delage L."/>
            <person name="Delaroque N."/>
            <person name="Dittami S.M."/>
            <person name="Doulbeau S."/>
            <person name="Elias M."/>
            <person name="Farnham G."/>
            <person name="Gachon C.M."/>
            <person name="Gschloessl B."/>
            <person name="Heesch S."/>
            <person name="Jabbari K."/>
            <person name="Jubin C."/>
            <person name="Kawai H."/>
            <person name="Kimura K."/>
            <person name="Kloareg B."/>
            <person name="Kupper F.C."/>
            <person name="Lang D."/>
            <person name="Le Bail A."/>
            <person name="Leblanc C."/>
            <person name="Lerouge P."/>
            <person name="Lohr M."/>
            <person name="Lopez P.J."/>
            <person name="Martens C."/>
            <person name="Maumus F."/>
            <person name="Michel G."/>
            <person name="Miranda-Saavedra D."/>
            <person name="Morales J."/>
            <person name="Moreau H."/>
            <person name="Motomura T."/>
            <person name="Nagasato C."/>
            <person name="Napoli C.A."/>
            <person name="Nelson D.R."/>
            <person name="Nyvall-Collen P."/>
            <person name="Peters A.F."/>
            <person name="Pommier C."/>
            <person name="Potin P."/>
            <person name="Poulain J."/>
            <person name="Quesneville H."/>
            <person name="Read B."/>
            <person name="Rensing S.A."/>
            <person name="Ritter A."/>
            <person name="Rousvoal S."/>
            <person name="Samanta M."/>
            <person name="Samson G."/>
            <person name="Schroeder D.C."/>
            <person name="Segurens B."/>
            <person name="Strittmatter M."/>
            <person name="Tonon T."/>
            <person name="Tregear J.W."/>
            <person name="Valentin K."/>
            <person name="von Dassow P."/>
            <person name="Yamagishi T."/>
            <person name="Van de Peer Y."/>
            <person name="Wincker P."/>
        </authorList>
    </citation>
    <scope>NUCLEOTIDE SEQUENCE [LARGE SCALE GENOMIC DNA]</scope>
    <source>
        <strain evidence="9">Ec32 / CCAP1310/4</strain>
    </source>
</reference>
<evidence type="ECO:0000259" key="7">
    <source>
        <dbReference type="PROSITE" id="PS50115"/>
    </source>
</evidence>
<dbReference type="CDD" id="cd08204">
    <property type="entry name" value="ArfGap"/>
    <property type="match status" value="1"/>
</dbReference>
<gene>
    <name evidence="8" type="ORF">Esi_0000_0630</name>
</gene>
<dbReference type="STRING" id="2880.D8LBT0"/>
<feature type="compositionally biased region" description="Low complexity" evidence="6">
    <location>
        <begin position="149"/>
        <end position="227"/>
    </location>
</feature>
<dbReference type="Gene3D" id="1.10.220.150">
    <property type="entry name" value="Arf GTPase activating protein"/>
    <property type="match status" value="1"/>
</dbReference>
<feature type="compositionally biased region" description="Low complexity" evidence="6">
    <location>
        <begin position="271"/>
        <end position="325"/>
    </location>
</feature>
<evidence type="ECO:0000256" key="5">
    <source>
        <dbReference type="PROSITE-ProRule" id="PRU00288"/>
    </source>
</evidence>
<dbReference type="PANTHER" id="PTHR45705">
    <property type="entry name" value="FI20236P1"/>
    <property type="match status" value="1"/>
</dbReference>
<dbReference type="OMA" id="QAQYGGM"/>
<dbReference type="eggNOG" id="KOG0703">
    <property type="taxonomic scope" value="Eukaryota"/>
</dbReference>
<dbReference type="FunFam" id="1.10.220.150:FF:000009">
    <property type="entry name" value="stromal membrane-associated protein 1 isoform X1"/>
    <property type="match status" value="1"/>
</dbReference>
<evidence type="ECO:0000256" key="4">
    <source>
        <dbReference type="ARBA" id="ARBA00022833"/>
    </source>
</evidence>
<evidence type="ECO:0000256" key="1">
    <source>
        <dbReference type="ARBA" id="ARBA00022468"/>
    </source>
</evidence>
<accession>D8LBT0</accession>
<keyword evidence="4" id="KW-0862">Zinc</keyword>
<evidence type="ECO:0000256" key="3">
    <source>
        <dbReference type="ARBA" id="ARBA00022771"/>
    </source>
</evidence>
<keyword evidence="1" id="KW-0343">GTPase activation</keyword>
<dbReference type="SUPFAM" id="SSF57863">
    <property type="entry name" value="ArfGap/RecO-like zinc finger"/>
    <property type="match status" value="1"/>
</dbReference>
<feature type="compositionally biased region" description="Pro residues" evidence="6">
    <location>
        <begin position="235"/>
        <end position="260"/>
    </location>
</feature>
<feature type="region of interest" description="Disordered" evidence="6">
    <location>
        <begin position="118"/>
        <end position="354"/>
    </location>
</feature>
<dbReference type="OrthoDB" id="983479at2759"/>
<dbReference type="GO" id="GO:0008270">
    <property type="term" value="F:zinc ion binding"/>
    <property type="evidence" value="ECO:0007669"/>
    <property type="project" value="UniProtKB-KW"/>
</dbReference>
<name>D8LBT0_ECTSI</name>
<evidence type="ECO:0000256" key="2">
    <source>
        <dbReference type="ARBA" id="ARBA00022723"/>
    </source>
</evidence>
<keyword evidence="3 5" id="KW-0863">Zinc-finger</keyword>
<protein>
    <recommendedName>
        <fullName evidence="7">Arf-GAP domain-containing protein</fullName>
    </recommendedName>
</protein>
<evidence type="ECO:0000313" key="8">
    <source>
        <dbReference type="EMBL" id="CBN76789.1"/>
    </source>
</evidence>
<dbReference type="GO" id="GO:0005096">
    <property type="term" value="F:GTPase activator activity"/>
    <property type="evidence" value="ECO:0007669"/>
    <property type="project" value="UniProtKB-KW"/>
</dbReference>
<dbReference type="InterPro" id="IPR001164">
    <property type="entry name" value="ArfGAP_dom"/>
</dbReference>
<feature type="domain" description="Arf-GAP" evidence="7">
    <location>
        <begin position="7"/>
        <end position="128"/>
    </location>
</feature>
<evidence type="ECO:0000313" key="9">
    <source>
        <dbReference type="Proteomes" id="UP000002630"/>
    </source>
</evidence>
<proteinExistence type="predicted"/>
<dbReference type="InterPro" id="IPR051718">
    <property type="entry name" value="ARF_GTPase-activating"/>
</dbReference>
<dbReference type="PRINTS" id="PR00405">
    <property type="entry name" value="REVINTRACTNG"/>
</dbReference>
<dbReference type="Pfam" id="PF01412">
    <property type="entry name" value="ArfGap"/>
    <property type="match status" value="1"/>
</dbReference>
<dbReference type="EMBL" id="FN649726">
    <property type="protein sequence ID" value="CBN76789.1"/>
    <property type="molecule type" value="Genomic_DNA"/>
</dbReference>
<dbReference type="SMART" id="SM00105">
    <property type="entry name" value="ArfGap"/>
    <property type="match status" value="1"/>
</dbReference>
<dbReference type="PROSITE" id="PS50115">
    <property type="entry name" value="ARFGAP"/>
    <property type="match status" value="1"/>
</dbReference>
<dbReference type="Proteomes" id="UP000002630">
    <property type="component" value="Linkage Group LG01"/>
</dbReference>
<organism evidence="8 9">
    <name type="scientific">Ectocarpus siliculosus</name>
    <name type="common">Brown alga</name>
    <name type="synonym">Conferva siliculosa</name>
    <dbReference type="NCBI Taxonomy" id="2880"/>
    <lineage>
        <taxon>Eukaryota</taxon>
        <taxon>Sar</taxon>
        <taxon>Stramenopiles</taxon>
        <taxon>Ochrophyta</taxon>
        <taxon>PX clade</taxon>
        <taxon>Phaeophyceae</taxon>
        <taxon>Ectocarpales</taxon>
        <taxon>Ectocarpaceae</taxon>
        <taxon>Ectocarpus</taxon>
    </lineage>
</organism>
<dbReference type="InParanoid" id="D8LBT0"/>
<evidence type="ECO:0000256" key="6">
    <source>
        <dbReference type="SAM" id="MobiDB-lite"/>
    </source>
</evidence>
<keyword evidence="2" id="KW-0479">Metal-binding</keyword>